<dbReference type="Pfam" id="PF00501">
    <property type="entry name" value="AMP-binding"/>
    <property type="match status" value="1"/>
</dbReference>
<evidence type="ECO:0000313" key="6">
    <source>
        <dbReference type="Proteomes" id="UP000183561"/>
    </source>
</evidence>
<dbReference type="InterPro" id="IPR042099">
    <property type="entry name" value="ANL_N_sf"/>
</dbReference>
<dbReference type="InterPro" id="IPR025110">
    <property type="entry name" value="AMP-bd_C"/>
</dbReference>
<dbReference type="SUPFAM" id="SSF56801">
    <property type="entry name" value="Acetyl-CoA synthetase-like"/>
    <property type="match status" value="1"/>
</dbReference>
<evidence type="ECO:0000259" key="4">
    <source>
        <dbReference type="Pfam" id="PF13193"/>
    </source>
</evidence>
<gene>
    <name evidence="5" type="ORF">SAMN04490239_7974</name>
</gene>
<keyword evidence="6" id="KW-1185">Reference proteome</keyword>
<comment type="similarity">
    <text evidence="1">Belongs to the ATP-dependent AMP-binding enzyme family.</text>
</comment>
<reference evidence="6" key="1">
    <citation type="submission" date="2016-10" db="EMBL/GenBank/DDBJ databases">
        <authorList>
            <person name="Varghese N."/>
            <person name="Submissions S."/>
        </authorList>
    </citation>
    <scope>NUCLEOTIDE SEQUENCE [LARGE SCALE GENOMIC DNA]</scope>
    <source>
        <strain evidence="6">DSM 44498</strain>
    </source>
</reference>
<dbReference type="InterPro" id="IPR020845">
    <property type="entry name" value="AMP-binding_CS"/>
</dbReference>
<proteinExistence type="inferred from homology"/>
<sequence>MSTCEPPAVDNYSRANVLDPVSRHADTTPDNIALRGADSTLTYGQLRAASTRYAGALTEAGLSPGDRILLAAPSVPEFVVAYLGIQAAGCVVVPVNTMSTRPETEYVLTDAGAALAIVWHELGPAVADAAAALDIPVWTLTPDSVSPDTEPVAVARRDRDDTAAILYTSGTTGRPKGAELTVGNLLSGGEIGAECSRGSSEDRTGTGLPLFHVFGQASVMMATFTGGGSLTLLARFDPAAMLALLRRDRLTIMAGVPTMWNAMLHAADGADSQDFTQLRIAISGGASLPGEVAREFESRFGCTILEGYGLTETTAFGTFNDIDRGGKIGYTGRAVPRLAVEVRDHDGLVCPPGTVGEVYVKGATVMKGYWNRPSDTAAVLDPDGWLRTGDLGEIDADGDLRIVDRVKDLIIRGGYNVYPSEIEEVLYTHPDILEAAVVGVPDDHYGEEVAAVVATVPGSGLDGAQLTGWARERLSAYKIPRIVAIVDSLPKGSTGKILKRSIDRTALRNDALTAEVPER</sequence>
<dbReference type="PROSITE" id="PS00455">
    <property type="entry name" value="AMP_BINDING"/>
    <property type="match status" value="1"/>
</dbReference>
<keyword evidence="2 5" id="KW-0436">Ligase</keyword>
<dbReference type="InterPro" id="IPR045851">
    <property type="entry name" value="AMP-bd_C_sf"/>
</dbReference>
<dbReference type="Gene3D" id="3.30.300.30">
    <property type="match status" value="1"/>
</dbReference>
<evidence type="ECO:0000256" key="1">
    <source>
        <dbReference type="ARBA" id="ARBA00006432"/>
    </source>
</evidence>
<dbReference type="GO" id="GO:0016877">
    <property type="term" value="F:ligase activity, forming carbon-sulfur bonds"/>
    <property type="evidence" value="ECO:0007669"/>
    <property type="project" value="UniProtKB-ARBA"/>
</dbReference>
<evidence type="ECO:0000256" key="2">
    <source>
        <dbReference type="ARBA" id="ARBA00022598"/>
    </source>
</evidence>
<dbReference type="InterPro" id="IPR050237">
    <property type="entry name" value="ATP-dep_AMP-bd_enzyme"/>
</dbReference>
<accession>A0A1H5A4A5</accession>
<protein>
    <submittedName>
        <fullName evidence="5">Acyl-CoA synthetase (AMP-forming)/AMP-acid ligase II</fullName>
    </submittedName>
</protein>
<feature type="domain" description="AMP-binding enzyme C-terminal" evidence="4">
    <location>
        <begin position="421"/>
        <end position="496"/>
    </location>
</feature>
<evidence type="ECO:0000259" key="3">
    <source>
        <dbReference type="Pfam" id="PF00501"/>
    </source>
</evidence>
<dbReference type="AlphaFoldDB" id="A0A1H5A4A5"/>
<dbReference type="EMBL" id="FNSV01000005">
    <property type="protein sequence ID" value="SED36460.1"/>
    <property type="molecule type" value="Genomic_DNA"/>
</dbReference>
<dbReference type="RefSeq" id="WP_072946068.1">
    <property type="nucleotide sequence ID" value="NZ_FNSV01000005.1"/>
</dbReference>
<dbReference type="Pfam" id="PF13193">
    <property type="entry name" value="AMP-binding_C"/>
    <property type="match status" value="1"/>
</dbReference>
<evidence type="ECO:0000313" key="5">
    <source>
        <dbReference type="EMBL" id="SED36460.1"/>
    </source>
</evidence>
<feature type="domain" description="AMP-dependent synthetase/ligase" evidence="3">
    <location>
        <begin position="22"/>
        <end position="370"/>
    </location>
</feature>
<dbReference type="PANTHER" id="PTHR43767:SF12">
    <property type="entry name" value="AMP-DEPENDENT SYNTHETASE AND LIGASE"/>
    <property type="match status" value="1"/>
</dbReference>
<dbReference type="FunFam" id="3.30.300.30:FF:000008">
    <property type="entry name" value="2,3-dihydroxybenzoate-AMP ligase"/>
    <property type="match status" value="1"/>
</dbReference>
<name>A0A1H5A4A5_9NOCA</name>
<organism evidence="5 6">
    <name type="scientific">Rhodococcus koreensis</name>
    <dbReference type="NCBI Taxonomy" id="99653"/>
    <lineage>
        <taxon>Bacteria</taxon>
        <taxon>Bacillati</taxon>
        <taxon>Actinomycetota</taxon>
        <taxon>Actinomycetes</taxon>
        <taxon>Mycobacteriales</taxon>
        <taxon>Nocardiaceae</taxon>
        <taxon>Rhodococcus</taxon>
    </lineage>
</organism>
<dbReference type="OrthoDB" id="9803968at2"/>
<dbReference type="InterPro" id="IPR000873">
    <property type="entry name" value="AMP-dep_synth/lig_dom"/>
</dbReference>
<dbReference type="Gene3D" id="3.40.50.12780">
    <property type="entry name" value="N-terminal domain of ligase-like"/>
    <property type="match status" value="1"/>
</dbReference>
<dbReference type="Proteomes" id="UP000183561">
    <property type="component" value="Unassembled WGS sequence"/>
</dbReference>
<dbReference type="PANTHER" id="PTHR43767">
    <property type="entry name" value="LONG-CHAIN-FATTY-ACID--COA LIGASE"/>
    <property type="match status" value="1"/>
</dbReference>